<dbReference type="CDD" id="cd18793">
    <property type="entry name" value="SF2_C_SNF"/>
    <property type="match status" value="1"/>
</dbReference>
<dbReference type="InterPro" id="IPR049730">
    <property type="entry name" value="SNF2/RAD54-like_C"/>
</dbReference>
<dbReference type="InterPro" id="IPR014001">
    <property type="entry name" value="Helicase_ATP-bd"/>
</dbReference>
<proteinExistence type="predicted"/>
<dbReference type="InterPro" id="IPR001650">
    <property type="entry name" value="Helicase_C-like"/>
</dbReference>
<dbReference type="AlphaFoldDB" id="D1PS05"/>
<dbReference type="Gene3D" id="3.40.50.10810">
    <property type="entry name" value="Tandem AAA-ATPase domain"/>
    <property type="match status" value="1"/>
</dbReference>
<organism evidence="4 5">
    <name type="scientific">Subdoligranulum variabile DSM 15176</name>
    <dbReference type="NCBI Taxonomy" id="411471"/>
    <lineage>
        <taxon>Bacteria</taxon>
        <taxon>Bacillati</taxon>
        <taxon>Bacillota</taxon>
        <taxon>Clostridia</taxon>
        <taxon>Eubacteriales</taxon>
        <taxon>Oscillospiraceae</taxon>
        <taxon>Subdoligranulum</taxon>
    </lineage>
</organism>
<dbReference type="PROSITE" id="PS51194">
    <property type="entry name" value="HELICASE_CTER"/>
    <property type="match status" value="1"/>
</dbReference>
<dbReference type="Gene3D" id="3.40.50.300">
    <property type="entry name" value="P-loop containing nucleotide triphosphate hydrolases"/>
    <property type="match status" value="1"/>
</dbReference>
<dbReference type="PROSITE" id="PS51192">
    <property type="entry name" value="HELICASE_ATP_BIND_1"/>
    <property type="match status" value="1"/>
</dbReference>
<comment type="caution">
    <text evidence="4">The sequence shown here is derived from an EMBL/GenBank/DDBJ whole genome shotgun (WGS) entry which is preliminary data.</text>
</comment>
<dbReference type="SUPFAM" id="SSF52540">
    <property type="entry name" value="P-loop containing nucleoside triphosphate hydrolases"/>
    <property type="match status" value="2"/>
</dbReference>
<dbReference type="PANTHER" id="PTHR45629:SF7">
    <property type="entry name" value="DNA EXCISION REPAIR PROTEIN ERCC-6-RELATED"/>
    <property type="match status" value="1"/>
</dbReference>
<dbReference type="InterPro" id="IPR027417">
    <property type="entry name" value="P-loop_NTPase"/>
</dbReference>
<dbReference type="InterPro" id="IPR000330">
    <property type="entry name" value="SNF2_N"/>
</dbReference>
<dbReference type="InterPro" id="IPR038718">
    <property type="entry name" value="SNF2-like_sf"/>
</dbReference>
<dbReference type="InterPro" id="IPR050496">
    <property type="entry name" value="SNF2_RAD54_helicase_repair"/>
</dbReference>
<dbReference type="GO" id="GO:0005524">
    <property type="term" value="F:ATP binding"/>
    <property type="evidence" value="ECO:0007669"/>
    <property type="project" value="InterPro"/>
</dbReference>
<dbReference type="Proteomes" id="UP000003438">
    <property type="component" value="Unassembled WGS sequence"/>
</dbReference>
<dbReference type="Pfam" id="PF00176">
    <property type="entry name" value="SNF2-rel_dom"/>
    <property type="match status" value="1"/>
</dbReference>
<dbReference type="STRING" id="411471.SUBVAR_07188"/>
<feature type="domain" description="Helicase ATP-binding" evidence="2">
    <location>
        <begin position="376"/>
        <end position="533"/>
    </location>
</feature>
<accession>D1PS05</accession>
<feature type="domain" description="Helicase C-terminal" evidence="3">
    <location>
        <begin position="649"/>
        <end position="797"/>
    </location>
</feature>
<dbReference type="Pfam" id="PF00271">
    <property type="entry name" value="Helicase_C"/>
    <property type="match status" value="1"/>
</dbReference>
<dbReference type="GO" id="GO:0016787">
    <property type="term" value="F:hydrolase activity"/>
    <property type="evidence" value="ECO:0007669"/>
    <property type="project" value="UniProtKB-KW"/>
</dbReference>
<keyword evidence="1" id="KW-0378">Hydrolase</keyword>
<dbReference type="PANTHER" id="PTHR45629">
    <property type="entry name" value="SNF2/RAD54 FAMILY MEMBER"/>
    <property type="match status" value="1"/>
</dbReference>
<evidence type="ECO:0000259" key="3">
    <source>
        <dbReference type="PROSITE" id="PS51194"/>
    </source>
</evidence>
<dbReference type="SMART" id="SM00487">
    <property type="entry name" value="DEXDc"/>
    <property type="match status" value="1"/>
</dbReference>
<protein>
    <submittedName>
        <fullName evidence="4">SNF2 family N-terminal domain protein</fullName>
    </submittedName>
</protein>
<sequence length="811" mass="92244">MPDLMIAFSAAVSRKNGFIVLETYYTKQIGVSKAGKYKGGSITAADVLNCLPIQNASRDVVQKWFAEFAYQIGKNSFYVTVENFRKLHHLLASSPMIFLDHADASLTLISKIEEKPGRKRAKQQYSIGNCLFSCFSDGTLCIENRPGAASHIQALCPKPHLSYSTTDQAYSLLFEYGGEKAAYMDKGLSVKTEDGIYLRNFQYESRTGQELQEKGFLKLTKGRYAYSGRRDRSALHTMLSEMGIILDDDKSTIIPNIKITRRESGWFEVDLSYNIGDRIINLASQIQLFAQKNEMEVGDKRIVLPDSVIQAKDDFVVKGNKLYLHQKHIFQLLRLIYNSGSSITDFFPYADVKPALPEPVDKMALPYQREGIQWLKFLFLNHLGGCLADDMGLGKTFQVIAFLEDNDVKKHLQKVLIVVPKSLLTNWKREFEKFCSNYRVGIYHGNKRSELDFGKCDVIITTYNTALLDKEYLDHKGFTIVVLDEIQTVKNYKSITSQAIKEIHAEMKIGLSGTPMENGISELWNVMDIVNPGAFPGHSAFLHRYHDRNYDELKEILNLFILRRMKKDVLKQLPPKYEQIIYCDMDIAQRRLYTGINIAVKSAISRLKIFAAPVVLKGLTLLRECCCHPLLLDDTINVEGVVDSCKLDALKILVADLFESGHKILIFSNYTSMLHLIRQELEKRSEYKANLFYLDGKTQQRNLLVEQFEKASAGIFLISIKAGGVGLNLTSAQDVIIYDPWWNPFVEQQAIDRAYRIGQQQAVNVYKLVAANTIEEKILDMQKDKEQDFEELINGISTDKNIDLNKILSLL</sequence>
<evidence type="ECO:0000313" key="4">
    <source>
        <dbReference type="EMBL" id="EFB74533.1"/>
    </source>
</evidence>
<evidence type="ECO:0000313" key="5">
    <source>
        <dbReference type="Proteomes" id="UP000003438"/>
    </source>
</evidence>
<dbReference type="HOGENOM" id="CLU_000315_21_1_9"/>
<gene>
    <name evidence="4" type="ORF">SUBVAR_07188</name>
</gene>
<reference evidence="4" key="1">
    <citation type="submission" date="2009-12" db="EMBL/GenBank/DDBJ databases">
        <authorList>
            <person name="Weinstock G."/>
            <person name="Sodergren E."/>
            <person name="Clifton S."/>
            <person name="Fulton L."/>
            <person name="Fulton B."/>
            <person name="Courtney L."/>
            <person name="Fronick C."/>
            <person name="Harrison M."/>
            <person name="Strong C."/>
            <person name="Farmer C."/>
            <person name="Delahaunty K."/>
            <person name="Markovic C."/>
            <person name="Hall O."/>
            <person name="Minx P."/>
            <person name="Tomlinson C."/>
            <person name="Mitreva M."/>
            <person name="Nelson J."/>
            <person name="Hou S."/>
            <person name="Wollam A."/>
            <person name="Pepin K.H."/>
            <person name="Johnson M."/>
            <person name="Bhonagiri V."/>
            <person name="Nash W.E."/>
            <person name="Warren W."/>
            <person name="Chinwalla A."/>
            <person name="Mardis E.R."/>
            <person name="Wilson R.K."/>
        </authorList>
    </citation>
    <scope>NUCLEOTIDE SEQUENCE [LARGE SCALE GENOMIC DNA]</scope>
    <source>
        <strain evidence="4">DSM 15176</strain>
    </source>
</reference>
<dbReference type="RefSeq" id="WP_007048533.1">
    <property type="nucleotide sequence ID" value="NZ_GG704771.1"/>
</dbReference>
<dbReference type="SMART" id="SM00490">
    <property type="entry name" value="HELICc"/>
    <property type="match status" value="1"/>
</dbReference>
<name>D1PS05_9FIRM</name>
<dbReference type="EMBL" id="ACBY02000068">
    <property type="protein sequence ID" value="EFB74533.1"/>
    <property type="molecule type" value="Genomic_DNA"/>
</dbReference>
<keyword evidence="5" id="KW-1185">Reference proteome</keyword>
<dbReference type="eggNOG" id="COG0553">
    <property type="taxonomic scope" value="Bacteria"/>
</dbReference>
<evidence type="ECO:0000259" key="2">
    <source>
        <dbReference type="PROSITE" id="PS51192"/>
    </source>
</evidence>
<evidence type="ECO:0000256" key="1">
    <source>
        <dbReference type="ARBA" id="ARBA00022801"/>
    </source>
</evidence>